<feature type="region of interest" description="Disordered" evidence="1">
    <location>
        <begin position="50"/>
        <end position="71"/>
    </location>
</feature>
<dbReference type="EMBL" id="LIIN01000005">
    <property type="protein sequence ID" value="KZX22539.1"/>
    <property type="molecule type" value="Genomic_DNA"/>
</dbReference>
<comment type="caution">
    <text evidence="2">The sequence shown here is derived from an EMBL/GenBank/DDBJ whole genome shotgun (WGS) entry which is preliminary data.</text>
</comment>
<feature type="compositionally biased region" description="Basic and acidic residues" evidence="1">
    <location>
        <begin position="61"/>
        <end position="71"/>
    </location>
</feature>
<dbReference type="Proteomes" id="UP000076717">
    <property type="component" value="Unassembled WGS sequence"/>
</dbReference>
<reference evidence="2 3" key="1">
    <citation type="submission" date="2015-08" db="EMBL/GenBank/DDBJ databases">
        <title>Draft Genome Sequence of Rathayibacter sp. Strain VKM Ac-2596 Isolated from Leaf Gall Induced by Plant-Parasitic Nematodes.</title>
        <authorList>
            <person name="Vasilenko O.V."/>
            <person name="Starodumova I.P."/>
            <person name="Tarlachkov S.V."/>
            <person name="Dorofeeva L.V."/>
            <person name="Evtushenko L.I."/>
        </authorList>
    </citation>
    <scope>NUCLEOTIDE SEQUENCE [LARGE SCALE GENOMIC DNA]</scope>
    <source>
        <strain evidence="2 3">VKM Ac-2596</strain>
    </source>
</reference>
<accession>A0A162GK55</accession>
<keyword evidence="3" id="KW-1185">Reference proteome</keyword>
<proteinExistence type="predicted"/>
<sequence length="71" mass="7792">MRRPRRTSDAISVRVAWDVEITFSAGDPRLLPGPESAAALGTRDLSAENDRLADLKGSTRNQREGELRLDG</sequence>
<name>A0A162GK55_9MICO</name>
<organism evidence="2 3">
    <name type="scientific">Rathayibacter tanaceti</name>
    <dbReference type="NCBI Taxonomy" id="1671680"/>
    <lineage>
        <taxon>Bacteria</taxon>
        <taxon>Bacillati</taxon>
        <taxon>Actinomycetota</taxon>
        <taxon>Actinomycetes</taxon>
        <taxon>Micrococcales</taxon>
        <taxon>Microbacteriaceae</taxon>
        <taxon>Rathayibacter</taxon>
    </lineage>
</organism>
<protein>
    <submittedName>
        <fullName evidence="2">Uncharacterized protein</fullName>
    </submittedName>
</protein>
<evidence type="ECO:0000313" key="2">
    <source>
        <dbReference type="EMBL" id="KZX22539.1"/>
    </source>
</evidence>
<evidence type="ECO:0000256" key="1">
    <source>
        <dbReference type="SAM" id="MobiDB-lite"/>
    </source>
</evidence>
<evidence type="ECO:0000313" key="3">
    <source>
        <dbReference type="Proteomes" id="UP000076717"/>
    </source>
</evidence>
<dbReference type="AlphaFoldDB" id="A0A162GK55"/>
<gene>
    <name evidence="2" type="ORF">ACH61_00305</name>
</gene>